<organism evidence="1">
    <name type="scientific">Solanum lycopersicum</name>
    <name type="common">Tomato</name>
    <name type="synonym">Lycopersicon esculentum</name>
    <dbReference type="NCBI Taxonomy" id="4081"/>
    <lineage>
        <taxon>Eukaryota</taxon>
        <taxon>Viridiplantae</taxon>
        <taxon>Streptophyta</taxon>
        <taxon>Embryophyta</taxon>
        <taxon>Tracheophyta</taxon>
        <taxon>Spermatophyta</taxon>
        <taxon>Magnoliopsida</taxon>
        <taxon>eudicotyledons</taxon>
        <taxon>Gunneridae</taxon>
        <taxon>Pentapetalae</taxon>
        <taxon>asterids</taxon>
        <taxon>lamiids</taxon>
        <taxon>Solanales</taxon>
        <taxon>Solanaceae</taxon>
        <taxon>Solanoideae</taxon>
        <taxon>Solaneae</taxon>
        <taxon>Solanum</taxon>
        <taxon>Solanum subgen. Lycopersicon</taxon>
    </lineage>
</organism>
<proteinExistence type="predicted"/>
<reference evidence="1" key="2">
    <citation type="submission" date="2019-01" db="UniProtKB">
        <authorList>
            <consortium name="EnsemblPlants"/>
        </authorList>
    </citation>
    <scope>IDENTIFICATION</scope>
    <source>
        <strain evidence="1">cv. Heinz 1706</strain>
    </source>
</reference>
<dbReference type="Gramene" id="Solyc04g071137.1.1">
    <property type="protein sequence ID" value="Solyc04g071137.1.1"/>
    <property type="gene ID" value="Solyc04g071137.1"/>
</dbReference>
<evidence type="ECO:0000313" key="1">
    <source>
        <dbReference type="EnsemblPlants" id="Solyc04g071137.1.1"/>
    </source>
</evidence>
<name>A0A3Q7G3M0_SOLLC</name>
<dbReference type="Proteomes" id="UP000004994">
    <property type="component" value="Chromosome 4"/>
</dbReference>
<evidence type="ECO:0000313" key="2">
    <source>
        <dbReference type="Proteomes" id="UP000004994"/>
    </source>
</evidence>
<dbReference type="EnsemblPlants" id="Solyc04g071137.1.1">
    <property type="protein sequence ID" value="Solyc04g071137.1.1"/>
    <property type="gene ID" value="Solyc04g071137.1"/>
</dbReference>
<dbReference type="InParanoid" id="A0A3Q7G3M0"/>
<dbReference type="AlphaFoldDB" id="A0A3Q7G3M0"/>
<reference evidence="1" key="1">
    <citation type="journal article" date="2012" name="Nature">
        <title>The tomato genome sequence provides insights into fleshy fruit evolution.</title>
        <authorList>
            <consortium name="Tomato Genome Consortium"/>
        </authorList>
    </citation>
    <scope>NUCLEOTIDE SEQUENCE [LARGE SCALE GENOMIC DNA]</scope>
    <source>
        <strain evidence="1">cv. Heinz 1706</strain>
    </source>
</reference>
<sequence length="71" mass="8173">MSTILKMNWCPLKVLFNLQKKITSSIQWKSISTQRISIFEKYHDRPNDNLKTNMGAWEISVISNAPSFGDA</sequence>
<accession>A0A3Q7G3M0</accession>
<keyword evidence="2" id="KW-1185">Reference proteome</keyword>
<protein>
    <submittedName>
        <fullName evidence="1">Uncharacterized protein</fullName>
    </submittedName>
</protein>